<keyword evidence="2" id="KW-1185">Reference proteome</keyword>
<protein>
    <submittedName>
        <fullName evidence="1">Uncharacterized protein</fullName>
    </submittedName>
</protein>
<proteinExistence type="predicted"/>
<name>A0A841ELQ3_9BACT</name>
<reference evidence="1 2" key="1">
    <citation type="submission" date="2020-08" db="EMBL/GenBank/DDBJ databases">
        <title>Functional genomics of gut bacteria from endangered species of beetles.</title>
        <authorList>
            <person name="Carlos-Shanley C."/>
        </authorList>
    </citation>
    <scope>NUCLEOTIDE SEQUENCE [LARGE SCALE GENOMIC DNA]</scope>
    <source>
        <strain evidence="1 2">S00070</strain>
    </source>
</reference>
<dbReference type="Proteomes" id="UP000524404">
    <property type="component" value="Unassembled WGS sequence"/>
</dbReference>
<evidence type="ECO:0000313" key="2">
    <source>
        <dbReference type="Proteomes" id="UP000524404"/>
    </source>
</evidence>
<gene>
    <name evidence="1" type="ORF">HNP25_002525</name>
</gene>
<dbReference type="AlphaFoldDB" id="A0A841ELQ3"/>
<organism evidence="1 2">
    <name type="scientific">Arcicella rosea</name>
    <dbReference type="NCBI Taxonomy" id="502909"/>
    <lineage>
        <taxon>Bacteria</taxon>
        <taxon>Pseudomonadati</taxon>
        <taxon>Bacteroidota</taxon>
        <taxon>Cytophagia</taxon>
        <taxon>Cytophagales</taxon>
        <taxon>Flectobacillaceae</taxon>
        <taxon>Arcicella</taxon>
    </lineage>
</organism>
<comment type="caution">
    <text evidence="1">The sequence shown here is derived from an EMBL/GenBank/DDBJ whole genome shotgun (WGS) entry which is preliminary data.</text>
</comment>
<dbReference type="EMBL" id="JACHKT010000017">
    <property type="protein sequence ID" value="MBB6003866.1"/>
    <property type="molecule type" value="Genomic_DNA"/>
</dbReference>
<sequence>MGQIGTRVTDEFEKEFVLEAASKGKNKSDYLKEIIDARHTIDYLKNNDGLLIILTKDTLARFQYFASLQSLEVDIWVRNLLTKMHFDNDGNPCTETSIFQKPENDIQSAGLQVSANVNTGVNEPVNSRKQQILQNLSEFVYSEFWDVSNRFYQNSRQGLISLEFLQTIFDALSLNTKQETNLTIDTLKILLINLQNVIKYFYESNQKISTELQLHKLNYMLYEDIDLEEVQKVESFFEFINTFK</sequence>
<evidence type="ECO:0000313" key="1">
    <source>
        <dbReference type="EMBL" id="MBB6003866.1"/>
    </source>
</evidence>
<dbReference type="RefSeq" id="WP_184134537.1">
    <property type="nucleotide sequence ID" value="NZ_JACHKT010000017.1"/>
</dbReference>
<accession>A0A841ELQ3</accession>